<protein>
    <submittedName>
        <fullName evidence="1">Uncharacterized protein</fullName>
    </submittedName>
</protein>
<organism evidence="1 2">
    <name type="scientific">Smallanthus sonchifolius</name>
    <dbReference type="NCBI Taxonomy" id="185202"/>
    <lineage>
        <taxon>Eukaryota</taxon>
        <taxon>Viridiplantae</taxon>
        <taxon>Streptophyta</taxon>
        <taxon>Embryophyta</taxon>
        <taxon>Tracheophyta</taxon>
        <taxon>Spermatophyta</taxon>
        <taxon>Magnoliopsida</taxon>
        <taxon>eudicotyledons</taxon>
        <taxon>Gunneridae</taxon>
        <taxon>Pentapetalae</taxon>
        <taxon>asterids</taxon>
        <taxon>campanulids</taxon>
        <taxon>Asterales</taxon>
        <taxon>Asteraceae</taxon>
        <taxon>Asteroideae</taxon>
        <taxon>Heliantheae alliance</taxon>
        <taxon>Millerieae</taxon>
        <taxon>Smallanthus</taxon>
    </lineage>
</organism>
<gene>
    <name evidence="1" type="ORF">L1987_74603</name>
</gene>
<name>A0ACB9A464_9ASTR</name>
<dbReference type="EMBL" id="CM042042">
    <property type="protein sequence ID" value="KAI3704385.1"/>
    <property type="molecule type" value="Genomic_DNA"/>
</dbReference>
<proteinExistence type="predicted"/>
<reference evidence="2" key="1">
    <citation type="journal article" date="2022" name="Mol. Ecol. Resour.">
        <title>The genomes of chicory, endive, great burdock and yacon provide insights into Asteraceae palaeo-polyploidization history and plant inulin production.</title>
        <authorList>
            <person name="Fan W."/>
            <person name="Wang S."/>
            <person name="Wang H."/>
            <person name="Wang A."/>
            <person name="Jiang F."/>
            <person name="Liu H."/>
            <person name="Zhao H."/>
            <person name="Xu D."/>
            <person name="Zhang Y."/>
        </authorList>
    </citation>
    <scope>NUCLEOTIDE SEQUENCE [LARGE SCALE GENOMIC DNA]</scope>
    <source>
        <strain evidence="2">cv. Yunnan</strain>
    </source>
</reference>
<evidence type="ECO:0000313" key="2">
    <source>
        <dbReference type="Proteomes" id="UP001056120"/>
    </source>
</evidence>
<keyword evidence="2" id="KW-1185">Reference proteome</keyword>
<evidence type="ECO:0000313" key="1">
    <source>
        <dbReference type="EMBL" id="KAI3704385.1"/>
    </source>
</evidence>
<dbReference type="Proteomes" id="UP001056120">
    <property type="component" value="Linkage Group LG25"/>
</dbReference>
<sequence length="340" mass="37798">MTTISPIKENDAVIQGQARFFDNLFSGISSAALRCALELNIAGIIKGHDGPITLSQIAQGISSPTLNVEGLSRLMRMLVLKQIFDELRQPEHEEPLYALNQCSKFLVQDTRDTLAPIARFITDPLHFSPFYNLNQCIEEGGTAALKTYGVEVWDLFSRNPQANKSFNDSMASLTRISMDAVMSCYDFGSMEGTLLDVGGGVGVAISEIVNTYPHLKGINFDMPHVISSAPSYEGVTHVGGDMFTTIPHADSFMIKVLVNCRESITKRNGKVIIVDIIVNPRGDDVFDETRINMDMMMLCFDGGKERTEVEWKRILEEAGFPYYNVIKIPTFVSIIEAYME</sequence>
<reference evidence="1 2" key="2">
    <citation type="journal article" date="2022" name="Mol. Ecol. Resour.">
        <title>The genomes of chicory, endive, great burdock and yacon provide insights into Asteraceae paleo-polyploidization history and plant inulin production.</title>
        <authorList>
            <person name="Fan W."/>
            <person name="Wang S."/>
            <person name="Wang H."/>
            <person name="Wang A."/>
            <person name="Jiang F."/>
            <person name="Liu H."/>
            <person name="Zhao H."/>
            <person name="Xu D."/>
            <person name="Zhang Y."/>
        </authorList>
    </citation>
    <scope>NUCLEOTIDE SEQUENCE [LARGE SCALE GENOMIC DNA]</scope>
    <source>
        <strain evidence="2">cv. Yunnan</strain>
        <tissue evidence="1">Leaves</tissue>
    </source>
</reference>
<comment type="caution">
    <text evidence="1">The sequence shown here is derived from an EMBL/GenBank/DDBJ whole genome shotgun (WGS) entry which is preliminary data.</text>
</comment>
<accession>A0ACB9A464</accession>